<dbReference type="Gene3D" id="3.30.390.10">
    <property type="entry name" value="Enolase-like, N-terminal domain"/>
    <property type="match status" value="1"/>
</dbReference>
<feature type="binding site" evidence="6">
    <location>
        <position position="231"/>
    </location>
    <ligand>
        <name>Mg(2+)</name>
        <dbReference type="ChEBI" id="CHEBI:18420"/>
    </ligand>
</feature>
<dbReference type="EMBL" id="SJPQ01000001">
    <property type="protein sequence ID" value="TWT90389.1"/>
    <property type="molecule type" value="Genomic_DNA"/>
</dbReference>
<comment type="cofactor">
    <cofactor evidence="6 7">
        <name>Mg(2+)</name>
        <dbReference type="ChEBI" id="CHEBI:18420"/>
    </cofactor>
    <text evidence="6 7">Binds 1 Mg(2+) ion per subunit.</text>
</comment>
<evidence type="ECO:0000256" key="6">
    <source>
        <dbReference type="PIRSR" id="PIRSR634603-3"/>
    </source>
</evidence>
<dbReference type="Gene3D" id="3.20.20.120">
    <property type="entry name" value="Enolase-like C-terminal domain"/>
    <property type="match status" value="1"/>
</dbReference>
<dbReference type="Pfam" id="PF02746">
    <property type="entry name" value="MR_MLE_N"/>
    <property type="match status" value="1"/>
</dbReference>
<dbReference type="InterPro" id="IPR036849">
    <property type="entry name" value="Enolase-like_C_sf"/>
</dbReference>
<dbReference type="SUPFAM" id="SSF51604">
    <property type="entry name" value="Enolase C-terminal domain-like"/>
    <property type="match status" value="1"/>
</dbReference>
<dbReference type="SMART" id="SM00922">
    <property type="entry name" value="MR_MLE"/>
    <property type="match status" value="1"/>
</dbReference>
<dbReference type="AlphaFoldDB" id="A0A5C5ZSB5"/>
<evidence type="ECO:0000256" key="2">
    <source>
        <dbReference type="ARBA" id="ARBA00022723"/>
    </source>
</evidence>
<sequence length="343" mass="37439">MKLHTQVMTLRLARPFIISRGAITTQKTVIVRLEEAGEIGYGEVTENDFYEHSAESILASIERVRPLVEACGSLDAQELWASLCDPLKNDLFALCAIDIAAHDLQSKLAGRRCHESLGLEWVPGPESSLTLSIGTPEEVIEEYKLNPGWAGYKLKLGTEHDLEVVRRLREETDAVLRIDANCAWSVEETIENSFAMRELGVEFLEQPLSRTARVEELVKVFEESALPVIADESCCVASDVRLCVDRFHGVNIKLCKCGGLTPAVRMLREARSLGLKTMVGCMIETSIGITAAAQLLPLLDYCDLDGALLLAEDPATGAEVRQGKVSLPDAPGCGGRLAETAFA</sequence>
<dbReference type="SUPFAM" id="SSF54826">
    <property type="entry name" value="Enolase N-terminal domain-like"/>
    <property type="match status" value="1"/>
</dbReference>
<dbReference type="SFLD" id="SFLDG00180">
    <property type="entry name" value="muconate_cycloisomerase"/>
    <property type="match status" value="1"/>
</dbReference>
<keyword evidence="2 6" id="KW-0479">Metal-binding</keyword>
<comment type="caution">
    <text evidence="9">The sequence shown here is derived from an EMBL/GenBank/DDBJ whole genome shotgun (WGS) entry which is preliminary data.</text>
</comment>
<keyword evidence="3 6" id="KW-0460">Magnesium</keyword>
<dbReference type="GO" id="GO:0016855">
    <property type="term" value="F:racemase and epimerase activity, acting on amino acids and derivatives"/>
    <property type="evidence" value="ECO:0007669"/>
    <property type="project" value="UniProtKB-UniRule"/>
</dbReference>
<evidence type="ECO:0000259" key="8">
    <source>
        <dbReference type="SMART" id="SM00922"/>
    </source>
</evidence>
<evidence type="ECO:0000256" key="5">
    <source>
        <dbReference type="PIRSR" id="PIRSR634603-1"/>
    </source>
</evidence>
<feature type="active site" description="Proton acceptor; specific for (S)-substrate epimerization" evidence="5">
    <location>
        <position position="253"/>
    </location>
</feature>
<evidence type="ECO:0000256" key="7">
    <source>
        <dbReference type="RuleBase" id="RU366006"/>
    </source>
</evidence>
<organism evidence="9 10">
    <name type="scientific">Pseudobythopirellula maris</name>
    <dbReference type="NCBI Taxonomy" id="2527991"/>
    <lineage>
        <taxon>Bacteria</taxon>
        <taxon>Pseudomonadati</taxon>
        <taxon>Planctomycetota</taxon>
        <taxon>Planctomycetia</taxon>
        <taxon>Pirellulales</taxon>
        <taxon>Lacipirellulaceae</taxon>
        <taxon>Pseudobythopirellula</taxon>
    </lineage>
</organism>
<gene>
    <name evidence="9" type="primary">ycjG</name>
    <name evidence="9" type="ORF">Mal64_07780</name>
</gene>
<proteinExistence type="inferred from homology"/>
<reference evidence="9 10" key="1">
    <citation type="submission" date="2019-02" db="EMBL/GenBank/DDBJ databases">
        <title>Deep-cultivation of Planctomycetes and their phenomic and genomic characterization uncovers novel biology.</title>
        <authorList>
            <person name="Wiegand S."/>
            <person name="Jogler M."/>
            <person name="Boedeker C."/>
            <person name="Pinto D."/>
            <person name="Vollmers J."/>
            <person name="Rivas-Marin E."/>
            <person name="Kohn T."/>
            <person name="Peeters S.H."/>
            <person name="Heuer A."/>
            <person name="Rast P."/>
            <person name="Oberbeckmann S."/>
            <person name="Bunk B."/>
            <person name="Jeske O."/>
            <person name="Meyerdierks A."/>
            <person name="Storesund J.E."/>
            <person name="Kallscheuer N."/>
            <person name="Luecker S."/>
            <person name="Lage O.M."/>
            <person name="Pohl T."/>
            <person name="Merkel B.J."/>
            <person name="Hornburger P."/>
            <person name="Mueller R.-W."/>
            <person name="Bruemmer F."/>
            <person name="Labrenz M."/>
            <person name="Spormann A.M."/>
            <person name="Op Den Camp H."/>
            <person name="Overmann J."/>
            <person name="Amann R."/>
            <person name="Jetten M.S.M."/>
            <person name="Mascher T."/>
            <person name="Medema M.H."/>
            <person name="Devos D.P."/>
            <person name="Kaster A.-K."/>
            <person name="Ovreas L."/>
            <person name="Rohde M."/>
            <person name="Galperin M.Y."/>
            <person name="Jogler C."/>
        </authorList>
    </citation>
    <scope>NUCLEOTIDE SEQUENCE [LARGE SCALE GENOMIC DNA]</scope>
    <source>
        <strain evidence="9 10">Mal64</strain>
    </source>
</reference>
<keyword evidence="10" id="KW-1185">Reference proteome</keyword>
<dbReference type="InterPro" id="IPR029017">
    <property type="entry name" value="Enolase-like_N"/>
</dbReference>
<comment type="similarity">
    <text evidence="1 7">Belongs to the mandelate racemase/muconate lactonizing enzyme family.</text>
</comment>
<dbReference type="GO" id="GO:0046872">
    <property type="term" value="F:metal ion binding"/>
    <property type="evidence" value="ECO:0007669"/>
    <property type="project" value="UniProtKB-KW"/>
</dbReference>
<accession>A0A5C5ZSB5</accession>
<dbReference type="SFLD" id="SFLDS00001">
    <property type="entry name" value="Enolase"/>
    <property type="match status" value="1"/>
</dbReference>
<dbReference type="InterPro" id="IPR034593">
    <property type="entry name" value="DgoD-like"/>
</dbReference>
<keyword evidence="4 7" id="KW-0413">Isomerase</keyword>
<dbReference type="Proteomes" id="UP000315440">
    <property type="component" value="Unassembled WGS sequence"/>
</dbReference>
<feature type="domain" description="Mandelate racemase/muconate lactonizing enzyme C-terminal" evidence="8">
    <location>
        <begin position="136"/>
        <end position="227"/>
    </location>
</feature>
<evidence type="ECO:0000256" key="4">
    <source>
        <dbReference type="ARBA" id="ARBA00023235"/>
    </source>
</evidence>
<dbReference type="CDD" id="cd03319">
    <property type="entry name" value="L-Ala-DL-Glu_epimerase"/>
    <property type="match status" value="1"/>
</dbReference>
<dbReference type="OrthoDB" id="9775391at2"/>
<dbReference type="PANTHER" id="PTHR48080:SF3">
    <property type="entry name" value="ENOLASE SUPERFAMILY MEMBER DDB_G0284701"/>
    <property type="match status" value="1"/>
</dbReference>
<dbReference type="InterPro" id="IPR013342">
    <property type="entry name" value="Mandelate_racemase_C"/>
</dbReference>
<evidence type="ECO:0000313" key="10">
    <source>
        <dbReference type="Proteomes" id="UP000315440"/>
    </source>
</evidence>
<dbReference type="InterPro" id="IPR034603">
    <property type="entry name" value="Dipeptide_epimerase"/>
</dbReference>
<dbReference type="EC" id="5.1.1.-" evidence="7"/>
<evidence type="ECO:0000256" key="1">
    <source>
        <dbReference type="ARBA" id="ARBA00008031"/>
    </source>
</evidence>
<feature type="binding site" evidence="6">
    <location>
        <position position="179"/>
    </location>
    <ligand>
        <name>Mg(2+)</name>
        <dbReference type="ChEBI" id="CHEBI:18420"/>
    </ligand>
</feature>
<dbReference type="RefSeq" id="WP_146397223.1">
    <property type="nucleotide sequence ID" value="NZ_SJPQ01000001.1"/>
</dbReference>
<protein>
    <recommendedName>
        <fullName evidence="7">Dipeptide epimerase</fullName>
        <ecNumber evidence="7">5.1.1.-</ecNumber>
    </recommendedName>
</protein>
<feature type="active site" description="Proton acceptor; specific for (R)-substrate epimerization" evidence="5">
    <location>
        <position position="155"/>
    </location>
</feature>
<dbReference type="InterPro" id="IPR013341">
    <property type="entry name" value="Mandelate_racemase_N_dom"/>
</dbReference>
<dbReference type="PANTHER" id="PTHR48080">
    <property type="entry name" value="D-GALACTONATE DEHYDRATASE-RELATED"/>
    <property type="match status" value="1"/>
</dbReference>
<evidence type="ECO:0000256" key="3">
    <source>
        <dbReference type="ARBA" id="ARBA00022842"/>
    </source>
</evidence>
<feature type="binding site" evidence="6">
    <location>
        <position position="205"/>
    </location>
    <ligand>
        <name>Mg(2+)</name>
        <dbReference type="ChEBI" id="CHEBI:18420"/>
    </ligand>
</feature>
<dbReference type="Pfam" id="PF13378">
    <property type="entry name" value="MR_MLE_C"/>
    <property type="match status" value="1"/>
</dbReference>
<evidence type="ECO:0000313" key="9">
    <source>
        <dbReference type="EMBL" id="TWT90389.1"/>
    </source>
</evidence>
<name>A0A5C5ZSB5_9BACT</name>
<dbReference type="InterPro" id="IPR029065">
    <property type="entry name" value="Enolase_C-like"/>
</dbReference>